<evidence type="ECO:0000313" key="3">
    <source>
        <dbReference type="Proteomes" id="UP001176941"/>
    </source>
</evidence>
<sequence>MVSPARRRGQPRGTWVGGGARLRRRQACRRGPSGWATRLAPAQEHAAGWKVCPGPLVPGSVSDDSRGVFCLPVLRVRAREPTVSLWIISAELRSPRTPPSSYQRERDWVSYRRVIGFPASE</sequence>
<accession>A0ABN8YLR4</accession>
<organism evidence="2 3">
    <name type="scientific">Rangifer tarandus platyrhynchus</name>
    <name type="common">Svalbard reindeer</name>
    <dbReference type="NCBI Taxonomy" id="3082113"/>
    <lineage>
        <taxon>Eukaryota</taxon>
        <taxon>Metazoa</taxon>
        <taxon>Chordata</taxon>
        <taxon>Craniata</taxon>
        <taxon>Vertebrata</taxon>
        <taxon>Euteleostomi</taxon>
        <taxon>Mammalia</taxon>
        <taxon>Eutheria</taxon>
        <taxon>Laurasiatheria</taxon>
        <taxon>Artiodactyla</taxon>
        <taxon>Ruminantia</taxon>
        <taxon>Pecora</taxon>
        <taxon>Cervidae</taxon>
        <taxon>Odocoileinae</taxon>
        <taxon>Rangifer</taxon>
    </lineage>
</organism>
<name>A0ABN8YLR4_RANTA</name>
<evidence type="ECO:0000313" key="2">
    <source>
        <dbReference type="EMBL" id="CAI9162517.1"/>
    </source>
</evidence>
<dbReference type="Proteomes" id="UP001176941">
    <property type="component" value="Chromosome 21"/>
</dbReference>
<dbReference type="EMBL" id="OX459957">
    <property type="protein sequence ID" value="CAI9162517.1"/>
    <property type="molecule type" value="Genomic_DNA"/>
</dbReference>
<feature type="region of interest" description="Disordered" evidence="1">
    <location>
        <begin position="1"/>
        <end position="23"/>
    </location>
</feature>
<evidence type="ECO:0000256" key="1">
    <source>
        <dbReference type="SAM" id="MobiDB-lite"/>
    </source>
</evidence>
<proteinExistence type="predicted"/>
<reference evidence="2" key="1">
    <citation type="submission" date="2023-04" db="EMBL/GenBank/DDBJ databases">
        <authorList>
            <consortium name="ELIXIR-Norway"/>
        </authorList>
    </citation>
    <scope>NUCLEOTIDE SEQUENCE [LARGE SCALE GENOMIC DNA]</scope>
</reference>
<gene>
    <name evidence="2" type="ORF">MRATA1EN1_LOCUS11479</name>
</gene>
<keyword evidence="3" id="KW-1185">Reference proteome</keyword>
<feature type="compositionally biased region" description="Basic residues" evidence="1">
    <location>
        <begin position="1"/>
        <end position="10"/>
    </location>
</feature>
<protein>
    <submittedName>
        <fullName evidence="2">Uncharacterized protein</fullName>
    </submittedName>
</protein>